<evidence type="ECO:0000256" key="3">
    <source>
        <dbReference type="ARBA" id="ARBA00022801"/>
    </source>
</evidence>
<evidence type="ECO:0000256" key="5">
    <source>
        <dbReference type="SAM" id="SignalP"/>
    </source>
</evidence>
<dbReference type="SUPFAM" id="SSF49313">
    <property type="entry name" value="Cadherin-like"/>
    <property type="match status" value="1"/>
</dbReference>
<accession>A0ABS8ZDR4</accession>
<dbReference type="PROSITE" id="PS51175">
    <property type="entry name" value="CBM6"/>
    <property type="match status" value="1"/>
</dbReference>
<keyword evidence="2 5" id="KW-0732">Signal</keyword>
<keyword evidence="8" id="KW-1185">Reference proteome</keyword>
<dbReference type="Pfam" id="PF05345">
    <property type="entry name" value="He_PIG"/>
    <property type="match status" value="1"/>
</dbReference>
<dbReference type="RefSeq" id="WP_233726289.1">
    <property type="nucleotide sequence ID" value="NZ_JAJVCN010000001.1"/>
</dbReference>
<dbReference type="InterPro" id="IPR033453">
    <property type="entry name" value="Glyco_hydro_30_TIM-barrel"/>
</dbReference>
<evidence type="ECO:0000313" key="8">
    <source>
        <dbReference type="Proteomes" id="UP001521150"/>
    </source>
</evidence>
<gene>
    <name evidence="7" type="ORF">LWC34_18565</name>
</gene>
<comment type="similarity">
    <text evidence="1 4">Belongs to the glycosyl hydrolase 30 family.</text>
</comment>
<dbReference type="PANTHER" id="PTHR11069:SF23">
    <property type="entry name" value="LYSOSOMAL ACID GLUCOSYLCERAMIDASE"/>
    <property type="match status" value="1"/>
</dbReference>
<dbReference type="PANTHER" id="PTHR11069">
    <property type="entry name" value="GLUCOSYLCERAMIDASE"/>
    <property type="match status" value="1"/>
</dbReference>
<sequence>MTSQTRWRRSSAVAATIAALALVAPSAGATDESGFGSFVTGTYSAGSDNTWRQLPPVRVGRDTGAPADATVVIDPSQLRQRYTGIGFSIDETSVSNLWKLTPENREKAIRLLADPKSGAGFDRFRLTIGSPDLIEHLPFWSYDELPPGETADWDLKHFSIQRDIDLHMVEAVKMIQRYNPRATFIASAWSAPAWMKTNNKFIGEVQLKPGSTNSYYQFGKLRDDAIDVFARYYVKYIQAYAKQGIKVDAITLLNEPGMDVVYPAMDIDILQQQKLALAIKREFRKAGLDTGLYMHDFNFWDWRDPNSTQTKNYHRIYQDSPDGTIKGKDVLDATDGLAFHPYWGDPKVMRDANAETGKSVHMTETSDLSPATVLNFFRLNAGSYITWAQATDQEGGTLHWTPARNNNIDWAEVGRTTKWPNRLVKVDTTAKSFTVRNELYQIGQFAKYLGPEHTRVESSTTDNGVSNVVFKDRSDDFVAIIRNSNAAQSTVRVKLADQSFVVRVPANAVATYRWHGKVPSDHRNNAPSIDAVGDVTVDQFSTSEVQLRATDRDRPDKLSFYATELPDGVSLDAATGKVTLKPVATGQQEISAYVTDSKDRTEVTFKVNVRPKPAPVGQKVEAESYSAQNGWTEGGANFVENNATASGGKNIGWTAAGNWLRFRINVAQAGTYDLELRYANGSGSTAADALSFRNAAGDKLATFSLPDSGGWGNWTLATAKVSLPAGEQEVTLYCEAGGYNLDYFRLA</sequence>
<dbReference type="InterPro" id="IPR015919">
    <property type="entry name" value="Cadherin-like_sf"/>
</dbReference>
<evidence type="ECO:0000256" key="2">
    <source>
        <dbReference type="ARBA" id="ARBA00022729"/>
    </source>
</evidence>
<dbReference type="InterPro" id="IPR017853">
    <property type="entry name" value="GH"/>
</dbReference>
<feature type="signal peptide" evidence="5">
    <location>
        <begin position="1"/>
        <end position="29"/>
    </location>
</feature>
<proteinExistence type="inferred from homology"/>
<dbReference type="InterPro" id="IPR005084">
    <property type="entry name" value="CBM6"/>
</dbReference>
<dbReference type="InterPro" id="IPR013780">
    <property type="entry name" value="Glyco_hydro_b"/>
</dbReference>
<dbReference type="InterPro" id="IPR008979">
    <property type="entry name" value="Galactose-bd-like_sf"/>
</dbReference>
<name>A0ABS8ZDR4_9PSEU</name>
<dbReference type="Gene3D" id="2.60.40.1180">
    <property type="entry name" value="Golgi alpha-mannosidase II"/>
    <property type="match status" value="1"/>
</dbReference>
<evidence type="ECO:0000256" key="4">
    <source>
        <dbReference type="RuleBase" id="RU361188"/>
    </source>
</evidence>
<dbReference type="Gene3D" id="3.20.20.80">
    <property type="entry name" value="Glycosidases"/>
    <property type="match status" value="1"/>
</dbReference>
<dbReference type="InterPro" id="IPR033452">
    <property type="entry name" value="GH30_C"/>
</dbReference>
<keyword evidence="4" id="KW-0326">Glycosidase</keyword>
<dbReference type="Pfam" id="PF02055">
    <property type="entry name" value="Glyco_hydro_30"/>
    <property type="match status" value="1"/>
</dbReference>
<dbReference type="Proteomes" id="UP001521150">
    <property type="component" value="Unassembled WGS sequence"/>
</dbReference>
<evidence type="ECO:0000313" key="7">
    <source>
        <dbReference type="EMBL" id="MCE7004811.1"/>
    </source>
</evidence>
<dbReference type="InterPro" id="IPR006584">
    <property type="entry name" value="Cellulose-bd_IV"/>
</dbReference>
<dbReference type="Pfam" id="PF03422">
    <property type="entry name" value="CBM_6"/>
    <property type="match status" value="1"/>
</dbReference>
<reference evidence="7 8" key="1">
    <citation type="submission" date="2021-12" db="EMBL/GenBank/DDBJ databases">
        <title>Genome sequence of Kibdelosporangium philippinense ATCC 49844.</title>
        <authorList>
            <person name="Fedorov E.A."/>
            <person name="Omeragic M."/>
            <person name="Shalygina K.F."/>
            <person name="Maclea K.S."/>
        </authorList>
    </citation>
    <scope>NUCLEOTIDE SEQUENCE [LARGE SCALE GENOMIC DNA]</scope>
    <source>
        <strain evidence="7 8">ATCC 49844</strain>
    </source>
</reference>
<evidence type="ECO:0000259" key="6">
    <source>
        <dbReference type="PROSITE" id="PS51175"/>
    </source>
</evidence>
<dbReference type="Pfam" id="PF17189">
    <property type="entry name" value="Glyco_hydro_30C"/>
    <property type="match status" value="1"/>
</dbReference>
<feature type="chain" id="PRO_5046427117" evidence="5">
    <location>
        <begin position="30"/>
        <end position="747"/>
    </location>
</feature>
<protein>
    <submittedName>
        <fullName evidence="7">Carbohydrate-binding protein</fullName>
    </submittedName>
</protein>
<dbReference type="EMBL" id="JAJVCN010000001">
    <property type="protein sequence ID" value="MCE7004811.1"/>
    <property type="molecule type" value="Genomic_DNA"/>
</dbReference>
<dbReference type="SUPFAM" id="SSF49785">
    <property type="entry name" value="Galactose-binding domain-like"/>
    <property type="match status" value="1"/>
</dbReference>
<dbReference type="InterPro" id="IPR001139">
    <property type="entry name" value="Glyco_hydro_30"/>
</dbReference>
<dbReference type="Gene3D" id="2.60.120.260">
    <property type="entry name" value="Galactose-binding domain-like"/>
    <property type="match status" value="1"/>
</dbReference>
<keyword evidence="3 4" id="KW-0378">Hydrolase</keyword>
<dbReference type="InterPro" id="IPR013783">
    <property type="entry name" value="Ig-like_fold"/>
</dbReference>
<organism evidence="7 8">
    <name type="scientific">Kibdelosporangium philippinense</name>
    <dbReference type="NCBI Taxonomy" id="211113"/>
    <lineage>
        <taxon>Bacteria</taxon>
        <taxon>Bacillati</taxon>
        <taxon>Actinomycetota</taxon>
        <taxon>Actinomycetes</taxon>
        <taxon>Pseudonocardiales</taxon>
        <taxon>Pseudonocardiaceae</taxon>
        <taxon>Kibdelosporangium</taxon>
    </lineage>
</organism>
<dbReference type="SMART" id="SM00606">
    <property type="entry name" value="CBD_IV"/>
    <property type="match status" value="1"/>
</dbReference>
<feature type="domain" description="CBM6" evidence="6">
    <location>
        <begin position="618"/>
        <end position="747"/>
    </location>
</feature>
<evidence type="ECO:0000256" key="1">
    <source>
        <dbReference type="ARBA" id="ARBA00005382"/>
    </source>
</evidence>
<dbReference type="CDD" id="cd04080">
    <property type="entry name" value="CBM6_cellulase-like"/>
    <property type="match status" value="1"/>
</dbReference>
<dbReference type="Gene3D" id="2.60.40.10">
    <property type="entry name" value="Immunoglobulins"/>
    <property type="match status" value="1"/>
</dbReference>
<comment type="caution">
    <text evidence="7">The sequence shown here is derived from an EMBL/GenBank/DDBJ whole genome shotgun (WGS) entry which is preliminary data.</text>
</comment>
<dbReference type="SUPFAM" id="SSF51445">
    <property type="entry name" value="(Trans)glycosidases"/>
    <property type="match status" value="1"/>
</dbReference>